<keyword evidence="1" id="KW-0378">Hydrolase</keyword>
<evidence type="ECO:0000313" key="4">
    <source>
        <dbReference type="EMBL" id="CAB5240819.1"/>
    </source>
</evidence>
<organism evidence="4">
    <name type="scientific">freshwater metagenome</name>
    <dbReference type="NCBI Taxonomy" id="449393"/>
    <lineage>
        <taxon>unclassified sequences</taxon>
        <taxon>metagenomes</taxon>
        <taxon>ecological metagenomes</taxon>
    </lineage>
</organism>
<dbReference type="InterPro" id="IPR036866">
    <property type="entry name" value="RibonucZ/Hydroxyglut_hydro"/>
</dbReference>
<name>A0A6J7XTX4_9ZZZZ</name>
<dbReference type="EMBL" id="CAFBSG010000017">
    <property type="protein sequence ID" value="CAB5240819.1"/>
    <property type="molecule type" value="Genomic_DNA"/>
</dbReference>
<dbReference type="AlphaFoldDB" id="A0A6J7XTX4"/>
<dbReference type="SMART" id="SM01027">
    <property type="entry name" value="Beta-Casp"/>
    <property type="match status" value="1"/>
</dbReference>
<evidence type="ECO:0000259" key="2">
    <source>
        <dbReference type="SMART" id="SM00849"/>
    </source>
</evidence>
<dbReference type="InterPro" id="IPR001279">
    <property type="entry name" value="Metallo-B-lactamas"/>
</dbReference>
<accession>A0A6J7XTX4</accession>
<protein>
    <submittedName>
        <fullName evidence="4">Unannotated protein</fullName>
    </submittedName>
</protein>
<dbReference type="Pfam" id="PF07521">
    <property type="entry name" value="RMMBL"/>
    <property type="match status" value="1"/>
</dbReference>
<dbReference type="SUPFAM" id="SSF56281">
    <property type="entry name" value="Metallo-hydrolase/oxidoreductase"/>
    <property type="match status" value="1"/>
</dbReference>
<dbReference type="PANTHER" id="PTHR11203">
    <property type="entry name" value="CLEAVAGE AND POLYADENYLATION SPECIFICITY FACTOR FAMILY MEMBER"/>
    <property type="match status" value="1"/>
</dbReference>
<dbReference type="Gene3D" id="3.40.50.10890">
    <property type="match status" value="1"/>
</dbReference>
<feature type="domain" description="Beta-Casp" evidence="3">
    <location>
        <begin position="247"/>
        <end position="375"/>
    </location>
</feature>
<evidence type="ECO:0000256" key="1">
    <source>
        <dbReference type="ARBA" id="ARBA00022801"/>
    </source>
</evidence>
<dbReference type="GO" id="GO:0016787">
    <property type="term" value="F:hydrolase activity"/>
    <property type="evidence" value="ECO:0007669"/>
    <property type="project" value="UniProtKB-KW"/>
</dbReference>
<dbReference type="SMART" id="SM00849">
    <property type="entry name" value="Lactamase_B"/>
    <property type="match status" value="1"/>
</dbReference>
<dbReference type="GO" id="GO:0004521">
    <property type="term" value="F:RNA endonuclease activity"/>
    <property type="evidence" value="ECO:0007669"/>
    <property type="project" value="TreeGrafter"/>
</dbReference>
<dbReference type="Pfam" id="PF16661">
    <property type="entry name" value="Lactamase_B_6"/>
    <property type="match status" value="1"/>
</dbReference>
<dbReference type="Pfam" id="PF10996">
    <property type="entry name" value="Beta-Casp"/>
    <property type="match status" value="1"/>
</dbReference>
<proteinExistence type="predicted"/>
<reference evidence="4" key="1">
    <citation type="submission" date="2020-05" db="EMBL/GenBank/DDBJ databases">
        <authorList>
            <person name="Chiriac C."/>
            <person name="Salcher M."/>
            <person name="Ghai R."/>
            <person name="Kavagutti S V."/>
        </authorList>
    </citation>
    <scope>NUCLEOTIDE SEQUENCE</scope>
</reference>
<dbReference type="PANTHER" id="PTHR11203:SF37">
    <property type="entry name" value="INTEGRATOR COMPLEX SUBUNIT 11"/>
    <property type="match status" value="1"/>
</dbReference>
<dbReference type="InterPro" id="IPR050698">
    <property type="entry name" value="MBL"/>
</dbReference>
<dbReference type="CDD" id="cd16295">
    <property type="entry name" value="TTHA0252-CPSF-like_MBL-fold"/>
    <property type="match status" value="1"/>
</dbReference>
<dbReference type="InterPro" id="IPR011108">
    <property type="entry name" value="RMMBL"/>
</dbReference>
<gene>
    <name evidence="4" type="ORF">UFOPK3554_01069</name>
</gene>
<evidence type="ECO:0000259" key="3">
    <source>
        <dbReference type="SMART" id="SM01027"/>
    </source>
</evidence>
<feature type="domain" description="Metallo-beta-lactamase" evidence="2">
    <location>
        <begin position="16"/>
        <end position="225"/>
    </location>
</feature>
<dbReference type="Gene3D" id="3.60.15.10">
    <property type="entry name" value="Ribonuclease Z/Hydroxyacylglutathione hydrolase-like"/>
    <property type="match status" value="1"/>
</dbReference>
<sequence>MGAVTITFLGGTETVTGSRFIVSSPSATVLVECGMFQGLHEIEKRNWDEFKVKPEDIDAIILSHAHLDHCGYIPLLVKHGYKNPIFGTFYTEKLAGVILHDSARLQMHEAEYRKESLSSKMPALYNTIDVEKALSLFRSKAFHEKVSVAKNTFVTFYPSGHILGSAFLVLEMEESRILFTGDMGRDNHPLLVPPETPGERSFDAVVTESTYGDRRHETPVSAFAHEINKAISRGGSILIPAFAVDRTEVILMALRELIENGGIPLTPIYVDSPMALAALNYYRQAIADGAPEIRDSVREKFAGVDPFDPGNLREMYSAEDSKKIDALERSSIVVSASGMATGGRVLHHLANMLPDSENTVILVGYQSAGTRGQALLRGDEKIKIHGKWVEVRAHIASVEAFSVHADVDELVNWLKKIGTVEKALIVHGETDSQLALKSRLENEFSWLVKIPKTDQIISI</sequence>
<dbReference type="InterPro" id="IPR022712">
    <property type="entry name" value="Beta_Casp"/>
</dbReference>